<dbReference type="Pfam" id="PF02668">
    <property type="entry name" value="TauD"/>
    <property type="match status" value="1"/>
</dbReference>
<evidence type="ECO:0000313" key="4">
    <source>
        <dbReference type="EMBL" id="KAG2184232.1"/>
    </source>
</evidence>
<gene>
    <name evidence="4" type="ORF">INT44_009247</name>
</gene>
<keyword evidence="5" id="KW-1185">Reference proteome</keyword>
<proteinExistence type="predicted"/>
<dbReference type="EMBL" id="JAEPRA010000006">
    <property type="protein sequence ID" value="KAG2184232.1"/>
    <property type="molecule type" value="Genomic_DNA"/>
</dbReference>
<name>A0A8H7Q1K1_9FUNG</name>
<dbReference type="AlphaFoldDB" id="A0A8H7Q1K1"/>
<accession>A0A8H7Q1K1</accession>
<evidence type="ECO:0000256" key="2">
    <source>
        <dbReference type="ARBA" id="ARBA00023194"/>
    </source>
</evidence>
<evidence type="ECO:0000259" key="3">
    <source>
        <dbReference type="Pfam" id="PF02668"/>
    </source>
</evidence>
<reference evidence="4" key="1">
    <citation type="submission" date="2020-12" db="EMBL/GenBank/DDBJ databases">
        <title>Metabolic potential, ecology and presence of endohyphal bacteria is reflected in genomic diversity of Mucoromycotina.</title>
        <authorList>
            <person name="Muszewska A."/>
            <person name="Okrasinska A."/>
            <person name="Steczkiewicz K."/>
            <person name="Drgas O."/>
            <person name="Orlowska M."/>
            <person name="Perlinska-Lenart U."/>
            <person name="Aleksandrzak-Piekarczyk T."/>
            <person name="Szatraj K."/>
            <person name="Zielenkiewicz U."/>
            <person name="Pilsyk S."/>
            <person name="Malc E."/>
            <person name="Mieczkowski P."/>
            <person name="Kruszewska J.S."/>
            <person name="Biernat P."/>
            <person name="Pawlowska J."/>
        </authorList>
    </citation>
    <scope>NUCLEOTIDE SEQUENCE</scope>
    <source>
        <strain evidence="4">WA0000051536</strain>
    </source>
</reference>
<dbReference type="SUPFAM" id="SSF51197">
    <property type="entry name" value="Clavaminate synthase-like"/>
    <property type="match status" value="1"/>
</dbReference>
<dbReference type="GO" id="GO:0016491">
    <property type="term" value="F:oxidoreductase activity"/>
    <property type="evidence" value="ECO:0007669"/>
    <property type="project" value="UniProtKB-KW"/>
</dbReference>
<sequence length="371" mass="42500">MAKVQAPTQAKDGWRTFSTEVENQNPTTLQWPEKIEGPTVWDGKYLEAHPDEWIYQLNDSEIKEIDAAIKHFFTLEKELIAIDKASFPLPEFGKVLQRHKDILLQGRGFTLIRGFPINNYTREEQAAAFMGIGTHLGHRKTQNGKGHVLGHVKDISIGSQTKAVYDANDPTTRIYATRKAQPFHVDGTDIVGLLCLQVSQEGGQSSVISSHTVYNRLKEERPDIIELFKETWHWDKKGEHGPSDLPYLLAPPMTYYEDKLFTFYGPHFWETVPRLGIPVAEAKFEAMKYVQALCDKEALEMWLEVGDMQFVHNHQILHARSAYQDSPELTRHLLRLWLIVPTEEGGWDMPFAKREGVYFYGVNHSVPLEAE</sequence>
<evidence type="ECO:0000313" key="5">
    <source>
        <dbReference type="Proteomes" id="UP000612746"/>
    </source>
</evidence>
<protein>
    <recommendedName>
        <fullName evidence="3">TauD/TfdA-like domain-containing protein</fullName>
    </recommendedName>
</protein>
<dbReference type="GO" id="GO:0017000">
    <property type="term" value="P:antibiotic biosynthetic process"/>
    <property type="evidence" value="ECO:0007669"/>
    <property type="project" value="UniProtKB-KW"/>
</dbReference>
<keyword evidence="1" id="KW-0560">Oxidoreductase</keyword>
<organism evidence="4 5">
    <name type="scientific">Umbelopsis vinacea</name>
    <dbReference type="NCBI Taxonomy" id="44442"/>
    <lineage>
        <taxon>Eukaryota</taxon>
        <taxon>Fungi</taxon>
        <taxon>Fungi incertae sedis</taxon>
        <taxon>Mucoromycota</taxon>
        <taxon>Mucoromycotina</taxon>
        <taxon>Umbelopsidomycetes</taxon>
        <taxon>Umbelopsidales</taxon>
        <taxon>Umbelopsidaceae</taxon>
        <taxon>Umbelopsis</taxon>
    </lineage>
</organism>
<evidence type="ECO:0000256" key="1">
    <source>
        <dbReference type="ARBA" id="ARBA00023002"/>
    </source>
</evidence>
<dbReference type="InterPro" id="IPR003819">
    <property type="entry name" value="TauD/TfdA-like"/>
</dbReference>
<keyword evidence="2" id="KW-0045">Antibiotic biosynthesis</keyword>
<dbReference type="PANTHER" id="PTHR10696:SF56">
    <property type="entry name" value="TAUD_TFDA-LIKE DOMAIN-CONTAINING PROTEIN"/>
    <property type="match status" value="1"/>
</dbReference>
<dbReference type="Gene3D" id="3.60.130.10">
    <property type="entry name" value="Clavaminate synthase-like"/>
    <property type="match status" value="1"/>
</dbReference>
<comment type="caution">
    <text evidence="4">The sequence shown here is derived from an EMBL/GenBank/DDBJ whole genome shotgun (WGS) entry which is preliminary data.</text>
</comment>
<dbReference type="PANTHER" id="PTHR10696">
    <property type="entry name" value="GAMMA-BUTYROBETAINE HYDROXYLASE-RELATED"/>
    <property type="match status" value="1"/>
</dbReference>
<feature type="domain" description="TauD/TfdA-like" evidence="3">
    <location>
        <begin position="85"/>
        <end position="337"/>
    </location>
</feature>
<dbReference type="OrthoDB" id="272271at2759"/>
<dbReference type="InterPro" id="IPR050411">
    <property type="entry name" value="AlphaKG_dependent_hydroxylases"/>
</dbReference>
<dbReference type="Proteomes" id="UP000612746">
    <property type="component" value="Unassembled WGS sequence"/>
</dbReference>
<dbReference type="InterPro" id="IPR042098">
    <property type="entry name" value="TauD-like_sf"/>
</dbReference>